<evidence type="ECO:0000256" key="5">
    <source>
        <dbReference type="ARBA" id="ARBA00022741"/>
    </source>
</evidence>
<dbReference type="GO" id="GO:0016301">
    <property type="term" value="F:kinase activity"/>
    <property type="evidence" value="ECO:0007669"/>
    <property type="project" value="UniProtKB-KW"/>
</dbReference>
<evidence type="ECO:0000259" key="11">
    <source>
        <dbReference type="PROSITE" id="PS50112"/>
    </source>
</evidence>
<dbReference type="PRINTS" id="PR00344">
    <property type="entry name" value="BCTRLSENSOR"/>
</dbReference>
<dbReference type="Gene3D" id="3.30.450.20">
    <property type="entry name" value="PAS domain"/>
    <property type="match status" value="1"/>
</dbReference>
<feature type="domain" description="Histidine kinase" evidence="10">
    <location>
        <begin position="168"/>
        <end position="373"/>
    </location>
</feature>
<dbReference type="SMART" id="SM00388">
    <property type="entry name" value="HisKA"/>
    <property type="match status" value="1"/>
</dbReference>
<feature type="region of interest" description="Disordered" evidence="9">
    <location>
        <begin position="1"/>
        <end position="25"/>
    </location>
</feature>
<comment type="catalytic activity">
    <reaction evidence="1">
        <text>ATP + protein L-histidine = ADP + protein N-phospho-L-histidine.</text>
        <dbReference type="EC" id="2.7.13.3"/>
    </reaction>
</comment>
<protein>
    <recommendedName>
        <fullName evidence="2">histidine kinase</fullName>
        <ecNumber evidence="2">2.7.13.3</ecNumber>
    </recommendedName>
</protein>
<organism evidence="12 13">
    <name type="scientific">Aciduricibacillus chroicocephali</name>
    <dbReference type="NCBI Taxonomy" id="3054939"/>
    <lineage>
        <taxon>Bacteria</taxon>
        <taxon>Bacillati</taxon>
        <taxon>Bacillota</taxon>
        <taxon>Bacilli</taxon>
        <taxon>Bacillales</taxon>
        <taxon>Bacillaceae</taxon>
        <taxon>Aciduricibacillus</taxon>
    </lineage>
</organism>
<dbReference type="PROSITE" id="PS50112">
    <property type="entry name" value="PAS"/>
    <property type="match status" value="1"/>
</dbReference>
<evidence type="ECO:0000256" key="1">
    <source>
        <dbReference type="ARBA" id="ARBA00000085"/>
    </source>
</evidence>
<dbReference type="NCBIfam" id="TIGR00229">
    <property type="entry name" value="sensory_box"/>
    <property type="match status" value="1"/>
</dbReference>
<dbReference type="EMBL" id="CP129113">
    <property type="protein sequence ID" value="WLV25881.1"/>
    <property type="molecule type" value="Genomic_DNA"/>
</dbReference>
<accession>A0ABY9KYB5</accession>
<evidence type="ECO:0000313" key="12">
    <source>
        <dbReference type="EMBL" id="WLV25881.1"/>
    </source>
</evidence>
<gene>
    <name evidence="12" type="ORF">QR721_06695</name>
</gene>
<dbReference type="PROSITE" id="PS50109">
    <property type="entry name" value="HIS_KIN"/>
    <property type="match status" value="1"/>
</dbReference>
<evidence type="ECO:0000256" key="3">
    <source>
        <dbReference type="ARBA" id="ARBA00022553"/>
    </source>
</evidence>
<evidence type="ECO:0000256" key="4">
    <source>
        <dbReference type="ARBA" id="ARBA00022679"/>
    </source>
</evidence>
<dbReference type="PANTHER" id="PTHR43065">
    <property type="entry name" value="SENSOR HISTIDINE KINASE"/>
    <property type="match status" value="1"/>
</dbReference>
<evidence type="ECO:0000256" key="8">
    <source>
        <dbReference type="ARBA" id="ARBA00023012"/>
    </source>
</evidence>
<feature type="domain" description="PAS" evidence="11">
    <location>
        <begin position="32"/>
        <end position="77"/>
    </location>
</feature>
<dbReference type="InterPro" id="IPR036097">
    <property type="entry name" value="HisK_dim/P_sf"/>
</dbReference>
<keyword evidence="5" id="KW-0547">Nucleotide-binding</keyword>
<dbReference type="RefSeq" id="WP_348029671.1">
    <property type="nucleotide sequence ID" value="NZ_CP129113.1"/>
</dbReference>
<dbReference type="Proteomes" id="UP001180087">
    <property type="component" value="Chromosome"/>
</dbReference>
<dbReference type="InterPro" id="IPR000014">
    <property type="entry name" value="PAS"/>
</dbReference>
<dbReference type="InterPro" id="IPR004358">
    <property type="entry name" value="Sig_transdc_His_kin-like_C"/>
</dbReference>
<evidence type="ECO:0000259" key="10">
    <source>
        <dbReference type="PROSITE" id="PS50109"/>
    </source>
</evidence>
<dbReference type="CDD" id="cd00130">
    <property type="entry name" value="PAS"/>
    <property type="match status" value="1"/>
</dbReference>
<evidence type="ECO:0000256" key="9">
    <source>
        <dbReference type="SAM" id="MobiDB-lite"/>
    </source>
</evidence>
<dbReference type="SUPFAM" id="SSF47384">
    <property type="entry name" value="Homodimeric domain of signal transducing histidine kinase"/>
    <property type="match status" value="1"/>
</dbReference>
<keyword evidence="8" id="KW-0902">Two-component regulatory system</keyword>
<sequence>MKVDGITEMNNKESKSNSKTHSKPAFKATMTLPKELYQWIEGNSPQAILIWNSSNELIFTTSSVERHLGYKYEEMKGLKWTELMKRNDIKYFERKVLSLSSGETTSSTIKLPHRDGRNKWFLWTISKQISEGEIYYISLLQILHDKEDIDDLYIKNEKLAVVSQLAASVVHEIRNPLTSLKGFIQLLESGIGNKEEYFRIMNEEIEKMEAMTSELLFISKPPVNEKAWESVQSMLNDVTMLLNPEARKKKASIVWKQSQDEIKVYCNRSQIKQVFLNLIKNAIEAIDHDHGIIEIKLEVLSKHVVISFIDNGPGVPENIIDRLGEPFLTTKENGTGLGLMVTKQLMSQHGGEMKVVPNEKEGTTFKLRIPIVPHEKNTKQFE</sequence>
<dbReference type="InterPro" id="IPR035965">
    <property type="entry name" value="PAS-like_dom_sf"/>
</dbReference>
<evidence type="ECO:0000256" key="6">
    <source>
        <dbReference type="ARBA" id="ARBA00022777"/>
    </source>
</evidence>
<dbReference type="InterPro" id="IPR003661">
    <property type="entry name" value="HisK_dim/P_dom"/>
</dbReference>
<dbReference type="SMART" id="SM00091">
    <property type="entry name" value="PAS"/>
    <property type="match status" value="1"/>
</dbReference>
<dbReference type="SUPFAM" id="SSF55874">
    <property type="entry name" value="ATPase domain of HSP90 chaperone/DNA topoisomerase II/histidine kinase"/>
    <property type="match status" value="1"/>
</dbReference>
<dbReference type="EC" id="2.7.13.3" evidence="2"/>
<dbReference type="InterPro" id="IPR005467">
    <property type="entry name" value="His_kinase_dom"/>
</dbReference>
<keyword evidence="13" id="KW-1185">Reference proteome</keyword>
<evidence type="ECO:0000256" key="2">
    <source>
        <dbReference type="ARBA" id="ARBA00012438"/>
    </source>
</evidence>
<dbReference type="Gene3D" id="3.30.565.10">
    <property type="entry name" value="Histidine kinase-like ATPase, C-terminal domain"/>
    <property type="match status" value="1"/>
</dbReference>
<proteinExistence type="predicted"/>
<dbReference type="Pfam" id="PF02518">
    <property type="entry name" value="HATPase_c"/>
    <property type="match status" value="1"/>
</dbReference>
<dbReference type="CDD" id="cd00082">
    <property type="entry name" value="HisKA"/>
    <property type="match status" value="1"/>
</dbReference>
<keyword evidence="4" id="KW-0808">Transferase</keyword>
<keyword evidence="7" id="KW-0067">ATP-binding</keyword>
<dbReference type="InterPro" id="IPR003594">
    <property type="entry name" value="HATPase_dom"/>
</dbReference>
<dbReference type="PANTHER" id="PTHR43065:SF10">
    <property type="entry name" value="PEROXIDE STRESS-ACTIVATED HISTIDINE KINASE MAK3"/>
    <property type="match status" value="1"/>
</dbReference>
<keyword evidence="3" id="KW-0597">Phosphoprotein</keyword>
<dbReference type="Gene3D" id="1.10.287.130">
    <property type="match status" value="1"/>
</dbReference>
<dbReference type="CDD" id="cd00075">
    <property type="entry name" value="HATPase"/>
    <property type="match status" value="1"/>
</dbReference>
<reference evidence="12" key="1">
    <citation type="submission" date="2023-06" db="EMBL/GenBank/DDBJ databases">
        <title>A Treasure from Seagulls: Isolation and Description of Aciduricobacillus qingdaonensis gen. nov., sp. nov., a Rare Obligately Uric Acid-utilizing Member in the Family Bacillaceae.</title>
        <authorList>
            <person name="Liu W."/>
            <person name="Wang B."/>
        </authorList>
    </citation>
    <scope>NUCLEOTIDE SEQUENCE</scope>
    <source>
        <strain evidence="12">44XB</strain>
    </source>
</reference>
<evidence type="ECO:0000313" key="13">
    <source>
        <dbReference type="Proteomes" id="UP001180087"/>
    </source>
</evidence>
<feature type="compositionally biased region" description="Basic and acidic residues" evidence="9">
    <location>
        <begin position="1"/>
        <end position="16"/>
    </location>
</feature>
<dbReference type="Pfam" id="PF00512">
    <property type="entry name" value="HisKA"/>
    <property type="match status" value="1"/>
</dbReference>
<dbReference type="SMART" id="SM00387">
    <property type="entry name" value="HATPase_c"/>
    <property type="match status" value="1"/>
</dbReference>
<evidence type="ECO:0000256" key="7">
    <source>
        <dbReference type="ARBA" id="ARBA00022840"/>
    </source>
</evidence>
<keyword evidence="6 12" id="KW-0418">Kinase</keyword>
<dbReference type="InterPro" id="IPR036890">
    <property type="entry name" value="HATPase_C_sf"/>
</dbReference>
<dbReference type="SUPFAM" id="SSF55785">
    <property type="entry name" value="PYP-like sensor domain (PAS domain)"/>
    <property type="match status" value="1"/>
</dbReference>
<name>A0ABY9KYB5_9BACI</name>